<dbReference type="Gene3D" id="1.10.510.10">
    <property type="entry name" value="Transferase(Phosphotransferase) domain 1"/>
    <property type="match status" value="1"/>
</dbReference>
<dbReference type="AlphaFoldDB" id="A0A0M0K7N2"/>
<evidence type="ECO:0000313" key="3">
    <source>
        <dbReference type="Proteomes" id="UP000037460"/>
    </source>
</evidence>
<evidence type="ECO:0000313" key="2">
    <source>
        <dbReference type="EMBL" id="KOO34592.1"/>
    </source>
</evidence>
<keyword evidence="2" id="KW-0418">Kinase</keyword>
<dbReference type="SUPFAM" id="SSF56112">
    <property type="entry name" value="Protein kinase-like (PK-like)"/>
    <property type="match status" value="1"/>
</dbReference>
<name>A0A0M0K7N2_9EUKA</name>
<keyword evidence="3" id="KW-1185">Reference proteome</keyword>
<accession>A0A0M0K7N2</accession>
<organism evidence="2 3">
    <name type="scientific">Chrysochromulina tobinii</name>
    <dbReference type="NCBI Taxonomy" id="1460289"/>
    <lineage>
        <taxon>Eukaryota</taxon>
        <taxon>Haptista</taxon>
        <taxon>Haptophyta</taxon>
        <taxon>Prymnesiophyceae</taxon>
        <taxon>Prymnesiales</taxon>
        <taxon>Chrysochromulinaceae</taxon>
        <taxon>Chrysochromulina</taxon>
    </lineage>
</organism>
<dbReference type="InterPro" id="IPR011009">
    <property type="entry name" value="Kinase-like_dom_sf"/>
</dbReference>
<dbReference type="Proteomes" id="UP000037460">
    <property type="component" value="Unassembled WGS sequence"/>
</dbReference>
<dbReference type="OrthoDB" id="4062651at2759"/>
<dbReference type="PROSITE" id="PS50011">
    <property type="entry name" value="PROTEIN_KINASE_DOM"/>
    <property type="match status" value="1"/>
</dbReference>
<dbReference type="EMBL" id="JWZX01001167">
    <property type="protein sequence ID" value="KOO34592.1"/>
    <property type="molecule type" value="Genomic_DNA"/>
</dbReference>
<dbReference type="Pfam" id="PF07714">
    <property type="entry name" value="PK_Tyr_Ser-Thr"/>
    <property type="match status" value="1"/>
</dbReference>
<feature type="domain" description="Protein kinase" evidence="1">
    <location>
        <begin position="1"/>
        <end position="262"/>
    </location>
</feature>
<protein>
    <submittedName>
        <fullName evidence="2">Serine threonine-protein kinase ctr1</fullName>
    </submittedName>
</protein>
<evidence type="ECO:0000259" key="1">
    <source>
        <dbReference type="PROSITE" id="PS50011"/>
    </source>
</evidence>
<dbReference type="PANTHER" id="PTHR44329:SF289">
    <property type="entry name" value="SERINE_THREONINE-PROTEIN KINASE VIK"/>
    <property type="match status" value="1"/>
</dbReference>
<sequence length="280" mass="30658">MLKPLQRSNPTASQDLLSESALMMAMQHPHVLGAIAHGLDPDGLPFIVIEKLETVLSAELPRPADSVPFWTRRSEVKKWPLTRALRTGLELAEALHYCHTEVATSVFPGCRILHRDLKPNNIGFLPDGRLALFDFGLAKLWRISADDLDGNETRKLTGNTGSLRYMAPEVALAKPYSHKAEVFAFATVLWEMASHERPFADCDVDSFYRRVCSAGQRPKISQSFPPQLTDLLTRCWSTDHAARPEMAEVIVILPGAPLCLWLPVTGGDGVGGTPAGGGIA</sequence>
<gene>
    <name evidence="2" type="ORF">Ctob_015275</name>
</gene>
<dbReference type="GO" id="GO:0005524">
    <property type="term" value="F:ATP binding"/>
    <property type="evidence" value="ECO:0007669"/>
    <property type="project" value="InterPro"/>
</dbReference>
<dbReference type="InterPro" id="IPR000719">
    <property type="entry name" value="Prot_kinase_dom"/>
</dbReference>
<keyword evidence="2" id="KW-0808">Transferase</keyword>
<dbReference type="PANTHER" id="PTHR44329">
    <property type="entry name" value="SERINE/THREONINE-PROTEIN KINASE TNNI3K-RELATED"/>
    <property type="match status" value="1"/>
</dbReference>
<dbReference type="GO" id="GO:0004674">
    <property type="term" value="F:protein serine/threonine kinase activity"/>
    <property type="evidence" value="ECO:0007669"/>
    <property type="project" value="TreeGrafter"/>
</dbReference>
<dbReference type="InterPro" id="IPR001245">
    <property type="entry name" value="Ser-Thr/Tyr_kinase_cat_dom"/>
</dbReference>
<proteinExistence type="predicted"/>
<reference evidence="3" key="1">
    <citation type="journal article" date="2015" name="PLoS Genet.">
        <title>Genome Sequence and Transcriptome Analyses of Chrysochromulina tobin: Metabolic Tools for Enhanced Algal Fitness in the Prominent Order Prymnesiales (Haptophyceae).</title>
        <authorList>
            <person name="Hovde B.T."/>
            <person name="Deodato C.R."/>
            <person name="Hunsperger H.M."/>
            <person name="Ryken S.A."/>
            <person name="Yost W."/>
            <person name="Jha R.K."/>
            <person name="Patterson J."/>
            <person name="Monnat R.J. Jr."/>
            <person name="Barlow S.B."/>
            <person name="Starkenburg S.R."/>
            <person name="Cattolico R.A."/>
        </authorList>
    </citation>
    <scope>NUCLEOTIDE SEQUENCE</scope>
    <source>
        <strain evidence="3">CCMP291</strain>
    </source>
</reference>
<dbReference type="InterPro" id="IPR051681">
    <property type="entry name" value="Ser/Thr_Kinases-Pseudokinases"/>
</dbReference>
<comment type="caution">
    <text evidence="2">The sequence shown here is derived from an EMBL/GenBank/DDBJ whole genome shotgun (WGS) entry which is preliminary data.</text>
</comment>
<dbReference type="SMART" id="SM00220">
    <property type="entry name" value="S_TKc"/>
    <property type="match status" value="1"/>
</dbReference>